<organism evidence="1">
    <name type="scientific">Arundo donax</name>
    <name type="common">Giant reed</name>
    <name type="synonym">Donax arundinaceus</name>
    <dbReference type="NCBI Taxonomy" id="35708"/>
    <lineage>
        <taxon>Eukaryota</taxon>
        <taxon>Viridiplantae</taxon>
        <taxon>Streptophyta</taxon>
        <taxon>Embryophyta</taxon>
        <taxon>Tracheophyta</taxon>
        <taxon>Spermatophyta</taxon>
        <taxon>Magnoliopsida</taxon>
        <taxon>Liliopsida</taxon>
        <taxon>Poales</taxon>
        <taxon>Poaceae</taxon>
        <taxon>PACMAD clade</taxon>
        <taxon>Arundinoideae</taxon>
        <taxon>Arundineae</taxon>
        <taxon>Arundo</taxon>
    </lineage>
</organism>
<accession>A0A0A9A110</accession>
<evidence type="ECO:0000313" key="1">
    <source>
        <dbReference type="EMBL" id="JAD45349.1"/>
    </source>
</evidence>
<reference evidence="1" key="1">
    <citation type="submission" date="2014-09" db="EMBL/GenBank/DDBJ databases">
        <authorList>
            <person name="Magalhaes I.L.F."/>
            <person name="Oliveira U."/>
            <person name="Santos F.R."/>
            <person name="Vidigal T.H.D.A."/>
            <person name="Brescovit A.D."/>
            <person name="Santos A.J."/>
        </authorList>
    </citation>
    <scope>NUCLEOTIDE SEQUENCE</scope>
    <source>
        <tissue evidence="1">Shoot tissue taken approximately 20 cm above the soil surface</tissue>
    </source>
</reference>
<dbReference type="AlphaFoldDB" id="A0A0A9A110"/>
<sequence length="38" mass="4377">MLRQYRLCSDYVEINIGGVIMLPVNKIIICTTTYCILL</sequence>
<name>A0A0A9A110_ARUDO</name>
<protein>
    <submittedName>
        <fullName evidence="1">Uncharacterized protein</fullName>
    </submittedName>
</protein>
<dbReference type="EMBL" id="GBRH01252546">
    <property type="protein sequence ID" value="JAD45349.1"/>
    <property type="molecule type" value="Transcribed_RNA"/>
</dbReference>
<reference evidence="1" key="2">
    <citation type="journal article" date="2015" name="Data Brief">
        <title>Shoot transcriptome of the giant reed, Arundo donax.</title>
        <authorList>
            <person name="Barrero R.A."/>
            <person name="Guerrero F.D."/>
            <person name="Moolhuijzen P."/>
            <person name="Goolsby J.A."/>
            <person name="Tidwell J."/>
            <person name="Bellgard S.E."/>
            <person name="Bellgard M.I."/>
        </authorList>
    </citation>
    <scope>NUCLEOTIDE SEQUENCE</scope>
    <source>
        <tissue evidence="1">Shoot tissue taken approximately 20 cm above the soil surface</tissue>
    </source>
</reference>
<proteinExistence type="predicted"/>